<evidence type="ECO:0000313" key="8">
    <source>
        <dbReference type="Proteomes" id="UP001263169"/>
    </source>
</evidence>
<evidence type="ECO:0000313" key="7">
    <source>
        <dbReference type="EMBL" id="QYO90530.1"/>
    </source>
</evidence>
<feature type="domain" description="Matrix protein N-terminal" evidence="5">
    <location>
        <begin position="10"/>
        <end position="176"/>
    </location>
</feature>
<feature type="domain" description="Matrix protein C-terminal Paramyxoviridae" evidence="6">
    <location>
        <begin position="180"/>
        <end position="337"/>
    </location>
</feature>
<reference evidence="8" key="1">
    <citation type="journal article" date="2021" name="Viruses">
        <title>Discovery and Genetic Characterization of Novel Paramyxoviruses Related to The Genus Henipavirus in Crocidura Species in The Republic of Korea.</title>
        <authorList>
            <person name="Lee S.-H."/>
            <person name="Kim K."/>
            <person name="Kim J."/>
            <person name="No J.S."/>
            <person name="Park K."/>
            <person name="Budhathoki S."/>
            <person name="Lee S.H."/>
            <person name="Lee J."/>
            <person name="Cho S.H."/>
            <person name="Cho S."/>
            <person name="Lee G.-Y."/>
            <person name="Hwang J."/>
            <person name="Kim H.-C."/>
            <person name="Klein T.A."/>
            <person name="Uhm C.-S."/>
            <person name="Kim W.-K."/>
            <person name="Song J.-W."/>
        </authorList>
    </citation>
    <scope>NUCLEOTIDE SEQUENCE [LARGE SCALE GENOMIC DNA]</scope>
    <source>
        <strain evidence="8">Cs17-65</strain>
    </source>
</reference>
<sequence length="345" mass="38249">MLIARMEGVSDFRPKSWEEGGILKSIEAELDSKGYMVPKYRVINPGGNDRKTLGYMYLIAYGFVEDAPSETQVGEKPTIRTVAAYPFGVGASDASPEELLKSACGLEVSVRRTAGATEKIVMGAKGTLGALTPWAPVLTTGAIFNAAKICNNVDLIQLGVPQRLRIFFLSITLLTDKGVYKIPKTVLDFRESNAIAFNLLISLRIDTDLTKAGMKGLIDKDGKRVATFMLHIGNFVRRGKKPYSIEYCKKKVEMMSMIFSLGAVGGLSFHIRFTGKLSKRLIASMKFHRNICYCLMDINPGLNKLTWNHECEIQKVTAVFQPSIPRDFKIYDDVLIDTTGKILKN</sequence>
<evidence type="ECO:0000256" key="1">
    <source>
        <dbReference type="ARBA" id="ARBA00004328"/>
    </source>
</evidence>
<evidence type="ECO:0000256" key="3">
    <source>
        <dbReference type="ARBA" id="ARBA00022844"/>
    </source>
</evidence>
<dbReference type="EMBL" id="MZ574409">
    <property type="protein sequence ID" value="QYO90530.1"/>
    <property type="molecule type" value="Viral_cRNA"/>
</dbReference>
<dbReference type="Gene3D" id="2.70.20.50">
    <property type="entry name" value="Viral matrix protein, N-terminal domain"/>
    <property type="match status" value="1"/>
</dbReference>
<accession>A0AAE8BGS8</accession>
<dbReference type="GO" id="GO:0044423">
    <property type="term" value="C:virion component"/>
    <property type="evidence" value="ECO:0007669"/>
    <property type="project" value="UniProtKB-KW"/>
</dbReference>
<keyword evidence="3" id="KW-0946">Virion</keyword>
<evidence type="ECO:0000256" key="2">
    <source>
        <dbReference type="ARBA" id="ARBA00017678"/>
    </source>
</evidence>
<dbReference type="InterPro" id="IPR042540">
    <property type="entry name" value="Matrix_N"/>
</dbReference>
<keyword evidence="8" id="KW-1185">Reference proteome</keyword>
<evidence type="ECO:0000256" key="4">
    <source>
        <dbReference type="ARBA" id="ARBA00023311"/>
    </source>
</evidence>
<dbReference type="InterPro" id="IPR042539">
    <property type="entry name" value="Matrix_C"/>
</dbReference>
<organism evidence="7 8">
    <name type="scientific">Henipavirus sp</name>
    <dbReference type="NCBI Taxonomy" id="2809456"/>
    <lineage>
        <taxon>Viruses</taxon>
        <taxon>Riboviria</taxon>
        <taxon>Orthornavirae</taxon>
        <taxon>Negarnaviricota</taxon>
        <taxon>Haploviricotina</taxon>
        <taxon>Monjiviricetes</taxon>
        <taxon>Mononegavirales</taxon>
        <taxon>Paramyxoviridae</taxon>
        <taxon>Orthoparamyxovirinae</taxon>
        <taxon>Henipavirus</taxon>
    </lineage>
</organism>
<proteinExistence type="predicted"/>
<dbReference type="Pfam" id="PF00661">
    <property type="entry name" value="Matrix_Paramyxo_N"/>
    <property type="match status" value="1"/>
</dbReference>
<dbReference type="InterPro" id="IPR055413">
    <property type="entry name" value="Matrix_Paramyxo_C"/>
</dbReference>
<dbReference type="InterPro" id="IPR000982">
    <property type="entry name" value="Matrix_Paramyxo_N"/>
</dbReference>
<dbReference type="Gene3D" id="2.70.20.60">
    <property type="entry name" value="Viral matrix protein, C-terminal domain"/>
    <property type="match status" value="1"/>
</dbReference>
<evidence type="ECO:0000259" key="6">
    <source>
        <dbReference type="Pfam" id="PF23765"/>
    </source>
</evidence>
<dbReference type="Pfam" id="PF23765">
    <property type="entry name" value="Matrix_Paramyxo_C"/>
    <property type="match status" value="1"/>
</dbReference>
<evidence type="ECO:0000259" key="5">
    <source>
        <dbReference type="Pfam" id="PF00661"/>
    </source>
</evidence>
<comment type="subcellular location">
    <subcellularLocation>
        <location evidence="1">Virion</location>
    </subcellularLocation>
</comment>
<protein>
    <recommendedName>
        <fullName evidence="2">Matrix protein</fullName>
    </recommendedName>
</protein>
<dbReference type="GO" id="GO:0039660">
    <property type="term" value="F:structural constituent of virion"/>
    <property type="evidence" value="ECO:0007669"/>
    <property type="project" value="UniProtKB-KW"/>
</dbReference>
<dbReference type="GO" id="GO:0019068">
    <property type="term" value="P:virion assembly"/>
    <property type="evidence" value="ECO:0007669"/>
    <property type="project" value="InterPro"/>
</dbReference>
<keyword evidence="4" id="KW-0468">Viral matrix protein</keyword>
<dbReference type="Proteomes" id="UP001263169">
    <property type="component" value="Segment"/>
</dbReference>
<name>A0AAE8BGS8_9MONO</name>